<dbReference type="PANTHER" id="PTHR11465">
    <property type="entry name" value="CATALASE"/>
    <property type="match status" value="1"/>
</dbReference>
<dbReference type="SMART" id="SM01060">
    <property type="entry name" value="Catalase"/>
    <property type="match status" value="1"/>
</dbReference>
<organism evidence="2 3">
    <name type="scientific">Phlyctema vagabunda</name>
    <dbReference type="NCBI Taxonomy" id="108571"/>
    <lineage>
        <taxon>Eukaryota</taxon>
        <taxon>Fungi</taxon>
        <taxon>Dikarya</taxon>
        <taxon>Ascomycota</taxon>
        <taxon>Pezizomycotina</taxon>
        <taxon>Leotiomycetes</taxon>
        <taxon>Helotiales</taxon>
        <taxon>Dermateaceae</taxon>
        <taxon>Phlyctema</taxon>
    </lineage>
</organism>
<name>A0ABR4P891_9HELO</name>
<dbReference type="PIRSF" id="PIRSF000296">
    <property type="entry name" value="SrpA"/>
    <property type="match status" value="1"/>
</dbReference>
<evidence type="ECO:0000313" key="2">
    <source>
        <dbReference type="EMBL" id="KAL3419524.1"/>
    </source>
</evidence>
<dbReference type="Pfam" id="PF00199">
    <property type="entry name" value="Catalase"/>
    <property type="match status" value="1"/>
</dbReference>
<dbReference type="EMBL" id="JBFCZG010000008">
    <property type="protein sequence ID" value="KAL3419524.1"/>
    <property type="molecule type" value="Genomic_DNA"/>
</dbReference>
<dbReference type="InterPro" id="IPR020835">
    <property type="entry name" value="Catalase_sf"/>
</dbReference>
<comment type="caution">
    <text evidence="2">The sequence shown here is derived from an EMBL/GenBank/DDBJ whole genome shotgun (WGS) entry which is preliminary data.</text>
</comment>
<dbReference type="Proteomes" id="UP001629113">
    <property type="component" value="Unassembled WGS sequence"/>
</dbReference>
<evidence type="ECO:0000313" key="3">
    <source>
        <dbReference type="Proteomes" id="UP001629113"/>
    </source>
</evidence>
<dbReference type="Gene3D" id="1.20.1280.120">
    <property type="match status" value="1"/>
</dbReference>
<dbReference type="SUPFAM" id="SSF56634">
    <property type="entry name" value="Heme-dependent catalase-like"/>
    <property type="match status" value="1"/>
</dbReference>
<keyword evidence="3" id="KW-1185">Reference proteome</keyword>
<dbReference type="InterPro" id="IPR011614">
    <property type="entry name" value="Catalase_core"/>
</dbReference>
<dbReference type="Gene3D" id="2.40.180.10">
    <property type="entry name" value="Catalase core domain"/>
    <property type="match status" value="1"/>
</dbReference>
<sequence length="299" mass="32857">MPLPSDEELLKTAQALLTRFPAHGKGILLEGTFIPTPEASLLSNASHFNVPATPILVRFSNSTGLPTIPDNDLNADPRGMAIRFNLPPTSDNKRVHTDIICHSTPFFPTRTGAGFLEFLQKLVEGKIGEFLAKTPSAKAFVEAPKPAPSSFAREEYFGVSAFKLVGATGKATFIRYRIVPVLGVETLDESALKEKDQSYLLDDIKKRLGEGDVNFKLIAQIADDGDIIDDSTQHWPETRQIAELGTVKIEKVSTDNAKKQKSIIFDPIPRIQGVEPSDDPMLEMRAAIYLISGRERRSA</sequence>
<dbReference type="InterPro" id="IPR024168">
    <property type="entry name" value="Catalase_SrpA-type_pred"/>
</dbReference>
<dbReference type="PROSITE" id="PS51402">
    <property type="entry name" value="CATALASE_3"/>
    <property type="match status" value="1"/>
</dbReference>
<reference evidence="2 3" key="1">
    <citation type="submission" date="2024-06" db="EMBL/GenBank/DDBJ databases">
        <title>Complete genome of Phlyctema vagabunda strain 19-DSS-EL-015.</title>
        <authorList>
            <person name="Fiorenzani C."/>
        </authorList>
    </citation>
    <scope>NUCLEOTIDE SEQUENCE [LARGE SCALE GENOMIC DNA]</scope>
    <source>
        <strain evidence="2 3">19-DSS-EL-015</strain>
    </source>
</reference>
<protein>
    <submittedName>
        <fullName evidence="2">Catalase related subgroup</fullName>
    </submittedName>
</protein>
<dbReference type="PANTHER" id="PTHR11465:SF62">
    <property type="entry name" value="CATALASE T"/>
    <property type="match status" value="1"/>
</dbReference>
<proteinExistence type="predicted"/>
<feature type="domain" description="Catalase core" evidence="1">
    <location>
        <begin position="1"/>
        <end position="299"/>
    </location>
</feature>
<evidence type="ECO:0000259" key="1">
    <source>
        <dbReference type="SMART" id="SM01060"/>
    </source>
</evidence>
<gene>
    <name evidence="2" type="ORF">PVAG01_09746</name>
</gene>
<dbReference type="InterPro" id="IPR018028">
    <property type="entry name" value="Catalase"/>
</dbReference>
<accession>A0ABR4P891</accession>